<evidence type="ECO:0000256" key="1">
    <source>
        <dbReference type="SAM" id="Coils"/>
    </source>
</evidence>
<evidence type="ECO:0000256" key="2">
    <source>
        <dbReference type="SAM" id="Phobius"/>
    </source>
</evidence>
<evidence type="ECO:0000313" key="4">
    <source>
        <dbReference type="EMBL" id="RIA05231.1"/>
    </source>
</evidence>
<dbReference type="GO" id="GO:0080188">
    <property type="term" value="P:gene silencing by siRNA-directed DNA methylation"/>
    <property type="evidence" value="ECO:0007669"/>
    <property type="project" value="InterPro"/>
</dbReference>
<gene>
    <name evidence="4" type="ORF">BRARA_K00435</name>
</gene>
<protein>
    <recommendedName>
        <fullName evidence="3">Factor of DNA methylation 1-5/IDN2 domain-containing protein</fullName>
    </recommendedName>
</protein>
<dbReference type="PANTHER" id="PTHR21596:SF71">
    <property type="entry name" value="FACTOR OF DNA METHYLATION 1-5_IDN2 DOMAIN-CONTAINING PROTEIN"/>
    <property type="match status" value="1"/>
</dbReference>
<feature type="coiled-coil region" evidence="1">
    <location>
        <begin position="1"/>
        <end position="32"/>
    </location>
</feature>
<keyword evidence="2" id="KW-1133">Transmembrane helix</keyword>
<name>A0A397L7Q9_BRACM</name>
<evidence type="ECO:0000259" key="3">
    <source>
        <dbReference type="Pfam" id="PF03469"/>
    </source>
</evidence>
<reference evidence="4" key="1">
    <citation type="submission" date="2018-06" db="EMBL/GenBank/DDBJ databases">
        <title>WGS assembly of Brassica rapa FPsc.</title>
        <authorList>
            <person name="Bowman J."/>
            <person name="Kohchi T."/>
            <person name="Yamato K."/>
            <person name="Jenkins J."/>
            <person name="Shu S."/>
            <person name="Ishizaki K."/>
            <person name="Yamaoka S."/>
            <person name="Nishihama R."/>
            <person name="Nakamura Y."/>
            <person name="Berger F."/>
            <person name="Adam C."/>
            <person name="Aki S."/>
            <person name="Althoff F."/>
            <person name="Araki T."/>
            <person name="Arteaga-Vazquez M."/>
            <person name="Balasubrmanian S."/>
            <person name="Bauer D."/>
            <person name="Boehm C."/>
            <person name="Briginshaw L."/>
            <person name="Caballero-Perez J."/>
            <person name="Catarino B."/>
            <person name="Chen F."/>
            <person name="Chiyoda S."/>
            <person name="Chovatia M."/>
            <person name="Davies K."/>
            <person name="Delmans M."/>
            <person name="Demura T."/>
            <person name="Dierschke T."/>
            <person name="Dolan L."/>
            <person name="Dorantes-Acosta A."/>
            <person name="Eklund D."/>
            <person name="Florent S."/>
            <person name="Flores-Sandoval E."/>
            <person name="Fujiyama A."/>
            <person name="Fukuzawa H."/>
            <person name="Galik B."/>
            <person name="Grimanelli D."/>
            <person name="Grimwood J."/>
            <person name="Grossniklaus U."/>
            <person name="Hamada T."/>
            <person name="Haseloff J."/>
            <person name="Hetherington A."/>
            <person name="Higo A."/>
            <person name="Hirakawa Y."/>
            <person name="Hundley H."/>
            <person name="Ikeda Y."/>
            <person name="Inoue K."/>
            <person name="Inoue S."/>
            <person name="Ishida S."/>
            <person name="Jia Q."/>
            <person name="Kakita M."/>
            <person name="Kanazawa T."/>
            <person name="Kawai Y."/>
            <person name="Kawashima T."/>
            <person name="Kennedy M."/>
            <person name="Kinose K."/>
            <person name="Kinoshita T."/>
            <person name="Kohara Y."/>
            <person name="Koide E."/>
            <person name="Komatsu K."/>
            <person name="Kopischke S."/>
            <person name="Kubo M."/>
            <person name="Kyozuka J."/>
            <person name="Lagercrantz U."/>
            <person name="Lin S."/>
            <person name="Lindquist E."/>
            <person name="Lipzen A."/>
            <person name="Lu C."/>
            <person name="Luna E."/>
            <person name="Martienssen R."/>
            <person name="Minamino N."/>
            <person name="Mizutani M."/>
            <person name="Mizutani M."/>
            <person name="Mochizuki N."/>
            <person name="Monte I."/>
            <person name="Mosher R."/>
            <person name="Nagasaki H."/>
            <person name="Nakagami H."/>
            <person name="Naramoto S."/>
            <person name="Nishitani K."/>
            <person name="Ohtani M."/>
            <person name="Okamoto T."/>
            <person name="Okumura M."/>
            <person name="Phillips J."/>
            <person name="Pollak B."/>
            <person name="Reinders A."/>
            <person name="Roevekamp M."/>
            <person name="Sano R."/>
            <person name="Sawa S."/>
            <person name="Schmid M."/>
            <person name="Shirakawa M."/>
            <person name="Solano R."/>
            <person name="Spunde A."/>
            <person name="Suetsugu N."/>
            <person name="Sugano S."/>
            <person name="Sugiyama A."/>
            <person name="Sun R."/>
            <person name="Suzuki Y."/>
            <person name="Takenaka M."/>
            <person name="Takezawa D."/>
            <person name="Tomogane H."/>
            <person name="Tsuzuki M."/>
            <person name="Ueda T."/>
            <person name="Umeda M."/>
            <person name="Ward J."/>
            <person name="Watanabe Y."/>
            <person name="Yazaki K."/>
            <person name="Yokoyama R."/>
            <person name="Yoshitake Y."/>
            <person name="Yotsui I."/>
            <person name="Zachgo S."/>
            <person name="Schmutz J."/>
        </authorList>
    </citation>
    <scope>NUCLEOTIDE SEQUENCE [LARGE SCALE GENOMIC DNA]</scope>
</reference>
<organism evidence="4">
    <name type="scientific">Brassica campestris</name>
    <name type="common">Field mustard</name>
    <dbReference type="NCBI Taxonomy" id="3711"/>
    <lineage>
        <taxon>Eukaryota</taxon>
        <taxon>Viridiplantae</taxon>
        <taxon>Streptophyta</taxon>
        <taxon>Embryophyta</taxon>
        <taxon>Tracheophyta</taxon>
        <taxon>Spermatophyta</taxon>
        <taxon>Magnoliopsida</taxon>
        <taxon>eudicotyledons</taxon>
        <taxon>Gunneridae</taxon>
        <taxon>Pentapetalae</taxon>
        <taxon>rosids</taxon>
        <taxon>malvids</taxon>
        <taxon>Brassicales</taxon>
        <taxon>Brassicaceae</taxon>
        <taxon>Brassiceae</taxon>
        <taxon>Brassica</taxon>
    </lineage>
</organism>
<keyword evidence="1" id="KW-0175">Coiled coil</keyword>
<dbReference type="Pfam" id="PF03469">
    <property type="entry name" value="XH"/>
    <property type="match status" value="1"/>
</dbReference>
<accession>A0A397L7Q9</accession>
<dbReference type="EMBL" id="KZ864448">
    <property type="protein sequence ID" value="RIA05231.1"/>
    <property type="molecule type" value="Genomic_DNA"/>
</dbReference>
<feature type="transmembrane region" description="Helical" evidence="2">
    <location>
        <begin position="50"/>
        <end position="76"/>
    </location>
</feature>
<feature type="domain" description="Factor of DNA methylation 1-5/IDN2" evidence="3">
    <location>
        <begin position="92"/>
        <end position="223"/>
    </location>
</feature>
<proteinExistence type="predicted"/>
<dbReference type="InterPro" id="IPR045177">
    <property type="entry name" value="FDM1-5/IDN2"/>
</dbReference>
<keyword evidence="2" id="KW-0812">Transmembrane</keyword>
<dbReference type="PANTHER" id="PTHR21596">
    <property type="entry name" value="RIBONUCLEASE P SUBUNIT P38"/>
    <property type="match status" value="1"/>
</dbReference>
<keyword evidence="2" id="KW-0472">Membrane</keyword>
<dbReference type="Proteomes" id="UP000264353">
    <property type="component" value="Unassembled WGS sequence"/>
</dbReference>
<dbReference type="AlphaFoldDB" id="A0A397L7Q9"/>
<sequence>MNDKDEELKKVIMDLEEERSDLEDANSELCQKLCESNDEIREAHKELISVIYIFIFLNALIKIISCVVVLPMFMYLQGLRDLSDESSTIRVKNMGRVDEKPFLKVCEQRFSGEDVALQHARLCSEWQKMVMDSRWEPFKIQRSGDKIEGVVDEEDEKLKNLSEEWGEDVKKAVKTALEELYEYNGSGRYPVPVLWNFQHGRKATVKEGIIAHMKHQIKNLKRKRTFD</sequence>
<dbReference type="InterPro" id="IPR005379">
    <property type="entry name" value="FDM1-5/IDN2_XH"/>
</dbReference>